<evidence type="ECO:0000313" key="2">
    <source>
        <dbReference type="EMBL" id="SPO01623.1"/>
    </source>
</evidence>
<dbReference type="Proteomes" id="UP001187682">
    <property type="component" value="Unassembled WGS sequence"/>
</dbReference>
<reference evidence="2" key="1">
    <citation type="submission" date="2018-03" db="EMBL/GenBank/DDBJ databases">
        <authorList>
            <person name="Guldener U."/>
        </authorList>
    </citation>
    <scope>NUCLEOTIDE SEQUENCE</scope>
</reference>
<accession>A0AAE8MXQ5</accession>
<name>A0AAE8MXQ5_9PEZI</name>
<gene>
    <name evidence="2" type="ORF">DNG_04297</name>
</gene>
<dbReference type="EMBL" id="ONZQ02000005">
    <property type="protein sequence ID" value="SPO01623.1"/>
    <property type="molecule type" value="Genomic_DNA"/>
</dbReference>
<protein>
    <submittedName>
        <fullName evidence="2">Uncharacterized protein</fullName>
    </submittedName>
</protein>
<organism evidence="2 3">
    <name type="scientific">Cephalotrichum gorgonifer</name>
    <dbReference type="NCBI Taxonomy" id="2041049"/>
    <lineage>
        <taxon>Eukaryota</taxon>
        <taxon>Fungi</taxon>
        <taxon>Dikarya</taxon>
        <taxon>Ascomycota</taxon>
        <taxon>Pezizomycotina</taxon>
        <taxon>Sordariomycetes</taxon>
        <taxon>Hypocreomycetidae</taxon>
        <taxon>Microascales</taxon>
        <taxon>Microascaceae</taxon>
        <taxon>Cephalotrichum</taxon>
    </lineage>
</organism>
<evidence type="ECO:0000313" key="3">
    <source>
        <dbReference type="Proteomes" id="UP001187682"/>
    </source>
</evidence>
<dbReference type="AlphaFoldDB" id="A0AAE8MXQ5"/>
<sequence>MLTVLRTPTEWHDWSVQFKSKIRDLDLQWVILEGQPPLPASTRPDPNAYANGGKGRRPQQETRVSPPVVGLRIEEFVEDDIGPNPYTPFDPDCLRGLTDGEVRKFNIGLSKI</sequence>
<evidence type="ECO:0000256" key="1">
    <source>
        <dbReference type="SAM" id="MobiDB-lite"/>
    </source>
</evidence>
<comment type="caution">
    <text evidence="2">The sequence shown here is derived from an EMBL/GenBank/DDBJ whole genome shotgun (WGS) entry which is preliminary data.</text>
</comment>
<feature type="region of interest" description="Disordered" evidence="1">
    <location>
        <begin position="36"/>
        <end position="68"/>
    </location>
</feature>
<proteinExistence type="predicted"/>
<keyword evidence="3" id="KW-1185">Reference proteome</keyword>